<evidence type="ECO:0000313" key="4">
    <source>
        <dbReference type="Proteomes" id="UP001595909"/>
    </source>
</evidence>
<evidence type="ECO:0000313" key="3">
    <source>
        <dbReference type="EMBL" id="MFC4832925.1"/>
    </source>
</evidence>
<reference evidence="4" key="1">
    <citation type="journal article" date="2019" name="Int. J. Syst. Evol. Microbiol.">
        <title>The Global Catalogue of Microorganisms (GCM) 10K type strain sequencing project: providing services to taxonomists for standard genome sequencing and annotation.</title>
        <authorList>
            <consortium name="The Broad Institute Genomics Platform"/>
            <consortium name="The Broad Institute Genome Sequencing Center for Infectious Disease"/>
            <person name="Wu L."/>
            <person name="Ma J."/>
        </authorList>
    </citation>
    <scope>NUCLEOTIDE SEQUENCE [LARGE SCALE GENOMIC DNA]</scope>
    <source>
        <strain evidence="4">CCUG 50347</strain>
    </source>
</reference>
<feature type="transmembrane region" description="Helical" evidence="2">
    <location>
        <begin position="94"/>
        <end position="114"/>
    </location>
</feature>
<feature type="transmembrane region" description="Helical" evidence="2">
    <location>
        <begin position="126"/>
        <end position="144"/>
    </location>
</feature>
<organism evidence="3 4">
    <name type="scientific">Actinomycetospora chibensis</name>
    <dbReference type="NCBI Taxonomy" id="663606"/>
    <lineage>
        <taxon>Bacteria</taxon>
        <taxon>Bacillati</taxon>
        <taxon>Actinomycetota</taxon>
        <taxon>Actinomycetes</taxon>
        <taxon>Pseudonocardiales</taxon>
        <taxon>Pseudonocardiaceae</taxon>
        <taxon>Actinomycetospora</taxon>
    </lineage>
</organism>
<dbReference type="EMBL" id="JBHSIM010000020">
    <property type="protein sequence ID" value="MFC4832925.1"/>
    <property type="molecule type" value="Genomic_DNA"/>
</dbReference>
<feature type="region of interest" description="Disordered" evidence="1">
    <location>
        <begin position="1"/>
        <end position="29"/>
    </location>
</feature>
<keyword evidence="4" id="KW-1185">Reference proteome</keyword>
<name>A0ABV9RKR7_9PSEU</name>
<protein>
    <submittedName>
        <fullName evidence="3">Uncharacterized protein</fullName>
    </submittedName>
</protein>
<accession>A0ABV9RKR7</accession>
<dbReference type="Proteomes" id="UP001595909">
    <property type="component" value="Unassembled WGS sequence"/>
</dbReference>
<feature type="compositionally biased region" description="Low complexity" evidence="1">
    <location>
        <begin position="20"/>
        <end position="29"/>
    </location>
</feature>
<comment type="caution">
    <text evidence="3">The sequence shown here is derived from an EMBL/GenBank/DDBJ whole genome shotgun (WGS) entry which is preliminary data.</text>
</comment>
<proteinExistence type="predicted"/>
<evidence type="ECO:0000256" key="2">
    <source>
        <dbReference type="SAM" id="Phobius"/>
    </source>
</evidence>
<keyword evidence="2" id="KW-1133">Transmembrane helix</keyword>
<evidence type="ECO:0000256" key="1">
    <source>
        <dbReference type="SAM" id="MobiDB-lite"/>
    </source>
</evidence>
<feature type="transmembrane region" description="Helical" evidence="2">
    <location>
        <begin position="67"/>
        <end position="87"/>
    </location>
</feature>
<sequence>MTAPDESSEGVPDRAGSSEGVPRSTTGGPRRRPVLAVVVVVILAVDAILLAWTEMAWLTVRTEATGFPLPLSALVAAVTTPLLVLAADAAMPRSAALFAPLGTWTLTIVGAGLWSPAGAGVLPPDWRAILLLAAGVLPALVVGMRRPGRYDPLPPAPGPVRHGPGDG</sequence>
<keyword evidence="2" id="KW-0472">Membrane</keyword>
<feature type="transmembrane region" description="Helical" evidence="2">
    <location>
        <begin position="33"/>
        <end position="52"/>
    </location>
</feature>
<gene>
    <name evidence="3" type="ORF">ACFPEL_10940</name>
</gene>
<keyword evidence="2" id="KW-0812">Transmembrane</keyword>
<dbReference type="RefSeq" id="WP_274188176.1">
    <property type="nucleotide sequence ID" value="NZ_BAABHN010000020.1"/>
</dbReference>